<dbReference type="EMBL" id="JAPZVP010000012">
    <property type="protein sequence ID" value="MDA1361076.1"/>
    <property type="molecule type" value="Genomic_DNA"/>
</dbReference>
<comment type="caution">
    <text evidence="2">The sequence shown here is derived from an EMBL/GenBank/DDBJ whole genome shotgun (WGS) entry which is preliminary data.</text>
</comment>
<evidence type="ECO:0000313" key="3">
    <source>
        <dbReference type="Proteomes" id="UP001146067"/>
    </source>
</evidence>
<keyword evidence="1" id="KW-0472">Membrane</keyword>
<keyword evidence="3" id="KW-1185">Reference proteome</keyword>
<evidence type="ECO:0000256" key="1">
    <source>
        <dbReference type="SAM" id="Phobius"/>
    </source>
</evidence>
<dbReference type="Proteomes" id="UP001146067">
    <property type="component" value="Unassembled WGS sequence"/>
</dbReference>
<organism evidence="2 3">
    <name type="scientific">Glycomyces luteolus</name>
    <dbReference type="NCBI Taxonomy" id="2670330"/>
    <lineage>
        <taxon>Bacteria</taxon>
        <taxon>Bacillati</taxon>
        <taxon>Actinomycetota</taxon>
        <taxon>Actinomycetes</taxon>
        <taxon>Glycomycetales</taxon>
        <taxon>Glycomycetaceae</taxon>
        <taxon>Glycomyces</taxon>
    </lineage>
</organism>
<keyword evidence="1" id="KW-0812">Transmembrane</keyword>
<sequence length="63" mass="6809">MLIISHFIALWMVDLPSRHGGRPGDLGWALIWTFATAALAAVAVTGARSPRAERPARDRTALV</sequence>
<name>A0A9X3SR89_9ACTN</name>
<reference evidence="2" key="1">
    <citation type="submission" date="2022-12" db="EMBL/GenBank/DDBJ databases">
        <title>Gycomyces niveus sp.nov.,a novel actinomycete isolated from soil in Shouguan.</title>
        <authorList>
            <person name="Yang X."/>
        </authorList>
    </citation>
    <scope>NUCLEOTIDE SEQUENCE</scope>
    <source>
        <strain evidence="2">NEAU-A15</strain>
    </source>
</reference>
<dbReference type="AlphaFoldDB" id="A0A9X3SR89"/>
<dbReference type="RefSeq" id="WP_270111043.1">
    <property type="nucleotide sequence ID" value="NZ_JAPZVP010000012.1"/>
</dbReference>
<proteinExistence type="predicted"/>
<feature type="transmembrane region" description="Helical" evidence="1">
    <location>
        <begin position="26"/>
        <end position="47"/>
    </location>
</feature>
<accession>A0A9X3SR89</accession>
<keyword evidence="1" id="KW-1133">Transmembrane helix</keyword>
<evidence type="ECO:0000313" key="2">
    <source>
        <dbReference type="EMBL" id="MDA1361076.1"/>
    </source>
</evidence>
<protein>
    <submittedName>
        <fullName evidence="2">Uncharacterized protein</fullName>
    </submittedName>
</protein>
<gene>
    <name evidence="2" type="ORF">O1R50_15710</name>
</gene>